<dbReference type="PRINTS" id="PR01071">
    <property type="entry name" value="ACOABIOTINCC"/>
</dbReference>
<dbReference type="NCBIfam" id="TIGR00531">
    <property type="entry name" value="BCCP"/>
    <property type="match status" value="1"/>
</dbReference>
<accession>A0A917FT13</accession>
<dbReference type="Pfam" id="PF00364">
    <property type="entry name" value="Biotin_lipoyl"/>
    <property type="match status" value="1"/>
</dbReference>
<dbReference type="CDD" id="cd06850">
    <property type="entry name" value="biotinyl_domain"/>
    <property type="match status" value="1"/>
</dbReference>
<dbReference type="GO" id="GO:0009317">
    <property type="term" value="C:acetyl-CoA carboxylase complex"/>
    <property type="evidence" value="ECO:0007669"/>
    <property type="project" value="InterPro"/>
</dbReference>
<reference evidence="5" key="1">
    <citation type="journal article" date="2014" name="Int. J. Syst. Evol. Microbiol.">
        <title>Complete genome sequence of Corynebacterium casei LMG S-19264T (=DSM 44701T), isolated from a smear-ripened cheese.</title>
        <authorList>
            <consortium name="US DOE Joint Genome Institute (JGI-PGF)"/>
            <person name="Walter F."/>
            <person name="Albersmeier A."/>
            <person name="Kalinowski J."/>
            <person name="Ruckert C."/>
        </authorList>
    </citation>
    <scope>NUCLEOTIDE SEQUENCE</scope>
    <source>
        <strain evidence="5">CGMCC 1.12987</strain>
    </source>
</reference>
<dbReference type="EMBL" id="BMGR01000007">
    <property type="protein sequence ID" value="GGG05823.1"/>
    <property type="molecule type" value="Genomic_DNA"/>
</dbReference>
<keyword evidence="3" id="KW-0443">Lipid metabolism</keyword>
<protein>
    <recommendedName>
        <fullName evidence="1 3">Biotin carboxyl carrier protein of acetyl-CoA carboxylase</fullName>
    </recommendedName>
</protein>
<gene>
    <name evidence="5" type="primary">accB</name>
    <name evidence="5" type="ORF">GCM10010916_23530</name>
</gene>
<keyword evidence="3" id="KW-0276">Fatty acid metabolism</keyword>
<keyword evidence="3" id="KW-0444">Lipid biosynthesis</keyword>
<keyword evidence="6" id="KW-1185">Reference proteome</keyword>
<comment type="function">
    <text evidence="3">This protein is a component of the acetyl coenzyme A carboxylase complex; first, biotin carboxylase catalyzes the carboxylation of the carrier protein and then the transcarboxylase transfers the carboxyl group to form malonyl-CoA.</text>
</comment>
<sequence length="150" mass="16506">MSNINELREMIKMVEQSSIQRFEHEITRIVIVKNEGSSEKTVKVDITSSNEEFSVKESYSEAGSTPDHQDAELHKITSPTMGTYYSASQPGGEPLVTIGQSVTSSTVVCVLEAMKLFTEIAAGVEGEIVEALVQDGDFIEYGQPLFLVKR</sequence>
<keyword evidence="3" id="KW-0275">Fatty acid biosynthesis</keyword>
<dbReference type="PANTHER" id="PTHR45266">
    <property type="entry name" value="OXALOACETATE DECARBOXYLASE ALPHA CHAIN"/>
    <property type="match status" value="1"/>
</dbReference>
<dbReference type="PROSITE" id="PS50968">
    <property type="entry name" value="BIOTINYL_LIPOYL"/>
    <property type="match status" value="1"/>
</dbReference>
<evidence type="ECO:0000313" key="6">
    <source>
        <dbReference type="Proteomes" id="UP000644756"/>
    </source>
</evidence>
<feature type="domain" description="Lipoyl-binding" evidence="4">
    <location>
        <begin position="73"/>
        <end position="149"/>
    </location>
</feature>
<organism evidence="5 6">
    <name type="scientific">Paenibacillus abyssi</name>
    <dbReference type="NCBI Taxonomy" id="1340531"/>
    <lineage>
        <taxon>Bacteria</taxon>
        <taxon>Bacillati</taxon>
        <taxon>Bacillota</taxon>
        <taxon>Bacilli</taxon>
        <taxon>Bacillales</taxon>
        <taxon>Paenibacillaceae</taxon>
        <taxon>Paenibacillus</taxon>
    </lineage>
</organism>
<reference evidence="5" key="2">
    <citation type="submission" date="2020-09" db="EMBL/GenBank/DDBJ databases">
        <authorList>
            <person name="Sun Q."/>
            <person name="Zhou Y."/>
        </authorList>
    </citation>
    <scope>NUCLEOTIDE SEQUENCE</scope>
    <source>
        <strain evidence="5">CGMCC 1.12987</strain>
    </source>
</reference>
<evidence type="ECO:0000256" key="3">
    <source>
        <dbReference type="RuleBase" id="RU364072"/>
    </source>
</evidence>
<proteinExistence type="predicted"/>
<dbReference type="InterPro" id="IPR011053">
    <property type="entry name" value="Single_hybrid_motif"/>
</dbReference>
<dbReference type="GO" id="GO:0003989">
    <property type="term" value="F:acetyl-CoA carboxylase activity"/>
    <property type="evidence" value="ECO:0007669"/>
    <property type="project" value="InterPro"/>
</dbReference>
<dbReference type="SUPFAM" id="SSF51230">
    <property type="entry name" value="Single hybrid motif"/>
    <property type="match status" value="1"/>
</dbReference>
<dbReference type="PANTHER" id="PTHR45266:SF3">
    <property type="entry name" value="OXALOACETATE DECARBOXYLASE ALPHA CHAIN"/>
    <property type="match status" value="1"/>
</dbReference>
<dbReference type="InterPro" id="IPR050709">
    <property type="entry name" value="Biotin_Carboxyl_Carrier/Decarb"/>
</dbReference>
<dbReference type="RefSeq" id="WP_188531261.1">
    <property type="nucleotide sequence ID" value="NZ_BMGR01000007.1"/>
</dbReference>
<evidence type="ECO:0000259" key="4">
    <source>
        <dbReference type="PROSITE" id="PS50968"/>
    </source>
</evidence>
<evidence type="ECO:0000256" key="2">
    <source>
        <dbReference type="ARBA" id="ARBA00023267"/>
    </source>
</evidence>
<dbReference type="Proteomes" id="UP000644756">
    <property type="component" value="Unassembled WGS sequence"/>
</dbReference>
<evidence type="ECO:0000256" key="1">
    <source>
        <dbReference type="ARBA" id="ARBA00017562"/>
    </source>
</evidence>
<comment type="caution">
    <text evidence="5">The sequence shown here is derived from an EMBL/GenBank/DDBJ whole genome shotgun (WGS) entry which is preliminary data.</text>
</comment>
<evidence type="ECO:0000313" key="5">
    <source>
        <dbReference type="EMBL" id="GGG05823.1"/>
    </source>
</evidence>
<dbReference type="InterPro" id="IPR001249">
    <property type="entry name" value="AcCoA_biotinCC"/>
</dbReference>
<comment type="pathway">
    <text evidence="3">Lipid metabolism; fatty acid biosynthesis.</text>
</comment>
<dbReference type="InterPro" id="IPR000089">
    <property type="entry name" value="Biotin_lipoyl"/>
</dbReference>
<dbReference type="Gene3D" id="2.40.50.100">
    <property type="match status" value="1"/>
</dbReference>
<name>A0A917FT13_9BACL</name>
<dbReference type="GO" id="GO:0006633">
    <property type="term" value="P:fatty acid biosynthetic process"/>
    <property type="evidence" value="ECO:0007669"/>
    <property type="project" value="UniProtKB-KW"/>
</dbReference>
<dbReference type="AlphaFoldDB" id="A0A917FT13"/>
<keyword evidence="2 3" id="KW-0092">Biotin</keyword>